<sequence>MPNDLKNEAPEPVVDPIPEPEPAPEPIPEPEAKKPFSQLNKAELREMAESLGIDTVKETMTNAEIRTHIRKGTAKNARHGVRKQEMHAEAKEVRLAKQDARVVRLQAQLVKERMVNGLVTVRQAMEDPEVEKALVEAFKGGITKEGVDNFLKTL</sequence>
<dbReference type="EMBL" id="MT143994">
    <property type="protein sequence ID" value="QJA45662.1"/>
    <property type="molecule type" value="Genomic_DNA"/>
</dbReference>
<proteinExistence type="predicted"/>
<name>A0A6H1ZDX7_9ZZZZ</name>
<feature type="compositionally biased region" description="Pro residues" evidence="1">
    <location>
        <begin position="13"/>
        <end position="29"/>
    </location>
</feature>
<protein>
    <submittedName>
        <fullName evidence="2">Uncharacterized protein</fullName>
    </submittedName>
</protein>
<accession>A0A6H1ZDX7</accession>
<reference evidence="2" key="1">
    <citation type="submission" date="2020-03" db="EMBL/GenBank/DDBJ databases">
        <title>The deep terrestrial virosphere.</title>
        <authorList>
            <person name="Holmfeldt K."/>
            <person name="Nilsson E."/>
            <person name="Simone D."/>
            <person name="Lopez-Fernandez M."/>
            <person name="Wu X."/>
            <person name="de Brujin I."/>
            <person name="Lundin D."/>
            <person name="Andersson A."/>
            <person name="Bertilsson S."/>
            <person name="Dopson M."/>
        </authorList>
    </citation>
    <scope>NUCLEOTIDE SEQUENCE</scope>
    <source>
        <strain evidence="2">TM448A00264</strain>
        <strain evidence="3">TM448B01856</strain>
    </source>
</reference>
<dbReference type="AlphaFoldDB" id="A0A6H1ZDX7"/>
<evidence type="ECO:0000313" key="3">
    <source>
        <dbReference type="EMBL" id="QJI00170.1"/>
    </source>
</evidence>
<dbReference type="EMBL" id="MT144834">
    <property type="protein sequence ID" value="QJI00170.1"/>
    <property type="molecule type" value="Genomic_DNA"/>
</dbReference>
<evidence type="ECO:0000313" key="2">
    <source>
        <dbReference type="EMBL" id="QJA45662.1"/>
    </source>
</evidence>
<organism evidence="2">
    <name type="scientific">viral metagenome</name>
    <dbReference type="NCBI Taxonomy" id="1070528"/>
    <lineage>
        <taxon>unclassified sequences</taxon>
        <taxon>metagenomes</taxon>
        <taxon>organismal metagenomes</taxon>
    </lineage>
</organism>
<evidence type="ECO:0000256" key="1">
    <source>
        <dbReference type="SAM" id="MobiDB-lite"/>
    </source>
</evidence>
<feature type="region of interest" description="Disordered" evidence="1">
    <location>
        <begin position="1"/>
        <end position="36"/>
    </location>
</feature>
<gene>
    <name evidence="2" type="ORF">TM448A00264_0040</name>
    <name evidence="3" type="ORF">TM448B01856_0004</name>
</gene>